<evidence type="ECO:0000313" key="13">
    <source>
        <dbReference type="EMBL" id="MDI9242576.1"/>
    </source>
</evidence>
<protein>
    <recommendedName>
        <fullName evidence="5 11">Ribonuclease H</fullName>
        <shortName evidence="11">RNase H</shortName>
        <ecNumber evidence="5 11">3.1.26.4</ecNumber>
    </recommendedName>
</protein>
<evidence type="ECO:0000259" key="12">
    <source>
        <dbReference type="PROSITE" id="PS50879"/>
    </source>
</evidence>
<dbReference type="InterPro" id="IPR012337">
    <property type="entry name" value="RNaseH-like_sf"/>
</dbReference>
<feature type="binding site" evidence="11">
    <location>
        <position position="52"/>
    </location>
    <ligand>
        <name>Mg(2+)</name>
        <dbReference type="ChEBI" id="CHEBI:18420"/>
        <label>1</label>
    </ligand>
</feature>
<dbReference type="FunFam" id="3.30.420.10:FF:000089">
    <property type="entry name" value="Ribonuclease H"/>
    <property type="match status" value="1"/>
</dbReference>
<dbReference type="GO" id="GO:0004523">
    <property type="term" value="F:RNA-DNA hybrid ribonuclease activity"/>
    <property type="evidence" value="ECO:0007669"/>
    <property type="project" value="UniProtKB-UniRule"/>
</dbReference>
<dbReference type="SUPFAM" id="SSF53098">
    <property type="entry name" value="Ribonuclease H-like"/>
    <property type="match status" value="1"/>
</dbReference>
<dbReference type="NCBIfam" id="NF001236">
    <property type="entry name" value="PRK00203.1"/>
    <property type="match status" value="1"/>
</dbReference>
<evidence type="ECO:0000256" key="7">
    <source>
        <dbReference type="ARBA" id="ARBA00022723"/>
    </source>
</evidence>
<dbReference type="GO" id="GO:0043137">
    <property type="term" value="P:DNA replication, removal of RNA primer"/>
    <property type="evidence" value="ECO:0007669"/>
    <property type="project" value="TreeGrafter"/>
</dbReference>
<evidence type="ECO:0000256" key="2">
    <source>
        <dbReference type="ARBA" id="ARBA00004065"/>
    </source>
</evidence>
<proteinExistence type="inferred from homology"/>
<keyword evidence="8 11" id="KW-0255">Endonuclease</keyword>
<reference evidence="13 14" key="1">
    <citation type="submission" date="2023-05" db="EMBL/GenBank/DDBJ databases">
        <title>[ruminococcus] sp. nov., isolated from a pig farm feces dump.</title>
        <authorList>
            <person name="Chang Y.-H."/>
        </authorList>
    </citation>
    <scope>NUCLEOTIDE SEQUENCE [LARGE SCALE GENOMIC DNA]</scope>
    <source>
        <strain evidence="13 14">YH-rum2234</strain>
    </source>
</reference>
<dbReference type="Gene3D" id="3.30.420.10">
    <property type="entry name" value="Ribonuclease H-like superfamily/Ribonuclease H"/>
    <property type="match status" value="1"/>
</dbReference>
<keyword evidence="14" id="KW-1185">Reference proteome</keyword>
<evidence type="ECO:0000256" key="9">
    <source>
        <dbReference type="ARBA" id="ARBA00022801"/>
    </source>
</evidence>
<dbReference type="GO" id="GO:0003676">
    <property type="term" value="F:nucleic acid binding"/>
    <property type="evidence" value="ECO:0007669"/>
    <property type="project" value="InterPro"/>
</dbReference>
<comment type="caution">
    <text evidence="13">The sequence shown here is derived from an EMBL/GenBank/DDBJ whole genome shotgun (WGS) entry which is preliminary data.</text>
</comment>
<feature type="domain" description="RNase H type-1" evidence="12">
    <location>
        <begin position="1"/>
        <end position="147"/>
    </location>
</feature>
<dbReference type="HAMAP" id="MF_00042">
    <property type="entry name" value="RNase_H"/>
    <property type="match status" value="1"/>
</dbReference>
<comment type="cofactor">
    <cofactor evidence="11">
        <name>Mg(2+)</name>
        <dbReference type="ChEBI" id="CHEBI:18420"/>
    </cofactor>
    <text evidence="11">Binds 1 Mg(2+) ion per subunit. May bind a second metal ion at a regulatory site, or after substrate binding.</text>
</comment>
<keyword evidence="10 11" id="KW-0460">Magnesium</keyword>
<dbReference type="PANTHER" id="PTHR10642">
    <property type="entry name" value="RIBONUCLEASE H1"/>
    <property type="match status" value="1"/>
</dbReference>
<dbReference type="GO" id="GO:0005737">
    <property type="term" value="C:cytoplasm"/>
    <property type="evidence" value="ECO:0007669"/>
    <property type="project" value="UniProtKB-SubCell"/>
</dbReference>
<feature type="binding site" evidence="11">
    <location>
        <position position="139"/>
    </location>
    <ligand>
        <name>Mg(2+)</name>
        <dbReference type="ChEBI" id="CHEBI:18420"/>
        <label>2</label>
    </ligand>
</feature>
<name>A0AAP4EZ36_9FIRM</name>
<comment type="catalytic activity">
    <reaction evidence="1 11">
        <text>Endonucleolytic cleavage to 5'-phosphomonoester.</text>
        <dbReference type="EC" id="3.1.26.4"/>
    </reaction>
</comment>
<dbReference type="PANTHER" id="PTHR10642:SF26">
    <property type="entry name" value="RIBONUCLEASE H1"/>
    <property type="match status" value="1"/>
</dbReference>
<gene>
    <name evidence="11 13" type="primary">rnhA</name>
    <name evidence="13" type="ORF">QJ036_08855</name>
</gene>
<keyword evidence="6 11" id="KW-0540">Nuclease</keyword>
<dbReference type="GO" id="GO:0000287">
    <property type="term" value="F:magnesium ion binding"/>
    <property type="evidence" value="ECO:0007669"/>
    <property type="project" value="UniProtKB-UniRule"/>
</dbReference>
<dbReference type="EC" id="3.1.26.4" evidence="5 11"/>
<evidence type="ECO:0000256" key="6">
    <source>
        <dbReference type="ARBA" id="ARBA00022722"/>
    </source>
</evidence>
<dbReference type="Proteomes" id="UP001300383">
    <property type="component" value="Unassembled WGS sequence"/>
</dbReference>
<dbReference type="EMBL" id="JASGBQ010000015">
    <property type="protein sequence ID" value="MDI9242576.1"/>
    <property type="molecule type" value="Genomic_DNA"/>
</dbReference>
<dbReference type="AlphaFoldDB" id="A0AAP4EZ36"/>
<evidence type="ECO:0000256" key="5">
    <source>
        <dbReference type="ARBA" id="ARBA00012180"/>
    </source>
</evidence>
<comment type="function">
    <text evidence="2 11">Endonuclease that specifically degrades the RNA of RNA-DNA hybrids.</text>
</comment>
<dbReference type="CDD" id="cd09278">
    <property type="entry name" value="RNase_HI_prokaryote_like"/>
    <property type="match status" value="1"/>
</dbReference>
<feature type="binding site" evidence="11">
    <location>
        <position position="74"/>
    </location>
    <ligand>
        <name>Mg(2+)</name>
        <dbReference type="ChEBI" id="CHEBI:18420"/>
        <label>1</label>
    </ligand>
</feature>
<evidence type="ECO:0000256" key="4">
    <source>
        <dbReference type="ARBA" id="ARBA00011245"/>
    </source>
</evidence>
<organism evidence="13 14">
    <name type="scientific">Fusibacillus kribbianus</name>
    <dbReference type="NCBI Taxonomy" id="3044208"/>
    <lineage>
        <taxon>Bacteria</taxon>
        <taxon>Bacillati</taxon>
        <taxon>Bacillota</taxon>
        <taxon>Clostridia</taxon>
        <taxon>Lachnospirales</taxon>
        <taxon>Lachnospiraceae</taxon>
        <taxon>Fusibacillus</taxon>
    </lineage>
</organism>
<dbReference type="InterPro" id="IPR002156">
    <property type="entry name" value="RNaseH_domain"/>
</dbReference>
<evidence type="ECO:0000256" key="1">
    <source>
        <dbReference type="ARBA" id="ARBA00000077"/>
    </source>
</evidence>
<feature type="binding site" evidence="11">
    <location>
        <position position="8"/>
    </location>
    <ligand>
        <name>Mg(2+)</name>
        <dbReference type="ChEBI" id="CHEBI:18420"/>
        <label>2</label>
    </ligand>
</feature>
<evidence type="ECO:0000313" key="14">
    <source>
        <dbReference type="Proteomes" id="UP001300383"/>
    </source>
</evidence>
<dbReference type="RefSeq" id="WP_283231076.1">
    <property type="nucleotide sequence ID" value="NZ_JASGBQ010000015.1"/>
</dbReference>
<feature type="binding site" evidence="11">
    <location>
        <position position="8"/>
    </location>
    <ligand>
        <name>Mg(2+)</name>
        <dbReference type="ChEBI" id="CHEBI:18420"/>
        <label>1</label>
    </ligand>
</feature>
<comment type="similarity">
    <text evidence="3 11">Belongs to the RNase H family.</text>
</comment>
<comment type="subcellular location">
    <subcellularLocation>
        <location evidence="11">Cytoplasm</location>
    </subcellularLocation>
</comment>
<dbReference type="InterPro" id="IPR036397">
    <property type="entry name" value="RNaseH_sf"/>
</dbReference>
<dbReference type="InterPro" id="IPR022892">
    <property type="entry name" value="RNaseHI"/>
</dbReference>
<evidence type="ECO:0000256" key="3">
    <source>
        <dbReference type="ARBA" id="ARBA00005300"/>
    </source>
</evidence>
<dbReference type="PROSITE" id="PS50879">
    <property type="entry name" value="RNASE_H_1"/>
    <property type="match status" value="1"/>
</dbReference>
<keyword evidence="9 11" id="KW-0378">Hydrolase</keyword>
<keyword evidence="7 11" id="KW-0479">Metal-binding</keyword>
<dbReference type="Pfam" id="PF00075">
    <property type="entry name" value="RNase_H"/>
    <property type="match status" value="1"/>
</dbReference>
<keyword evidence="11" id="KW-0963">Cytoplasm</keyword>
<sequence length="163" mass="18004">MKVTLYTDGSARGNPDGPGGYGAVLQYVDGKGILHEKELSAGYKKTTNNRMELMGVIAGLEALNRPCQVEVVSDSAYVVRAFTEHWLESWIRKGWKRGKNEPVKNVDLWKRLLAAKAPHQVTFRWVKGHAGHPENERCDLLATAAADGTESMLLVDEGLVTEI</sequence>
<dbReference type="InterPro" id="IPR050092">
    <property type="entry name" value="RNase_H"/>
</dbReference>
<accession>A0AAP4EZ36</accession>
<comment type="subunit">
    <text evidence="4 11">Monomer.</text>
</comment>
<evidence type="ECO:0000256" key="11">
    <source>
        <dbReference type="HAMAP-Rule" id="MF_00042"/>
    </source>
</evidence>
<evidence type="ECO:0000256" key="10">
    <source>
        <dbReference type="ARBA" id="ARBA00022842"/>
    </source>
</evidence>
<evidence type="ECO:0000256" key="8">
    <source>
        <dbReference type="ARBA" id="ARBA00022759"/>
    </source>
</evidence>